<dbReference type="EMBL" id="JAGDFM010000391">
    <property type="protein sequence ID" value="KAG7378865.1"/>
    <property type="molecule type" value="Genomic_DNA"/>
</dbReference>
<dbReference type="GO" id="GO:0000145">
    <property type="term" value="C:exocyst"/>
    <property type="evidence" value="ECO:0007669"/>
    <property type="project" value="InterPro"/>
</dbReference>
<gene>
    <name evidence="2" type="primary">EXOC3</name>
    <name evidence="2" type="ORF">PHYPSEUDO_009425</name>
</gene>
<dbReference type="GO" id="GO:0051601">
    <property type="term" value="P:exocyst localization"/>
    <property type="evidence" value="ECO:0007669"/>
    <property type="project" value="TreeGrafter"/>
</dbReference>
<feature type="compositionally biased region" description="Basic and acidic residues" evidence="1">
    <location>
        <begin position="743"/>
        <end position="752"/>
    </location>
</feature>
<sequence length="794" mass="89599">MMSLLEKEARDPVEVLRVKLKDSTSTSLLNSQLLQEIKHDYTAKQDNTKGQLAGFVQAQVDEIERASALLELETPVKQIVSNLDALGLNCRRMNEELGEKKVSSSGVSTARRNLKELEHQMVFYEELPTKVQKLHDALDGGLMSFVDVYSKWQEIDDWRQKMLRELSVAAVEKSDELGNSKAQTRIMASMGPRLSAVESVQNRIYAEVWGCMHHCVEIAQFGEQRLLDAFQVLDMMETRRQRFAVSKRELYLDNQLKPVAEFNTPTRERCKTEVTTFLSKRIEGIFRAAETEAEASKKDLFTPVLEAATQMMVDLEIVQSDVAPCFPSEIDVIHLFTSTYNAQLETEITKLSARPDVGIAQRLQIVQWIDYYNTEIIKYKHSRASIVMGRTSQELMQSYLDEIKVQIHTWVTNIWKRDEECVVGPQGELQSTRPNDIVNILKSQISIAQEWLSGRLVGGVVAACLQVLMDELKIRYDSIAGKLETVDAEMLCSFINDAEILQAKCPELVEEISFAETDSEEKEAFDTFMGDSLDTTSTDIVAFATNACDLIVRKIFHEVEQDTTKLWLSKKWDEGAPVVETLLATLDDYYPDLKKWIFGSFFFSKVVRQSLNQCVKEYCARLLQRTHSFSNPANTAATVENDLHNFVEFFNKYSSDLRRTGIRSEEDIKKEFASLQVISCTLRGEAPSDPNQQDTGDVLRHVVKLIKTTSTQEASKSKEKPAKEGSVKKKRFGAISKGKKSKSKLDKDKADPAKTGASEAGHDSNSRASSFSQQDGDGDSFTVQKLDMAAFLGN</sequence>
<accession>A0A8T1VCS0</accession>
<dbReference type="AlphaFoldDB" id="A0A8T1VCS0"/>
<evidence type="ECO:0000313" key="3">
    <source>
        <dbReference type="Proteomes" id="UP000694044"/>
    </source>
</evidence>
<name>A0A8T1VCS0_9STRA</name>
<feature type="compositionally biased region" description="Basic and acidic residues" evidence="1">
    <location>
        <begin position="715"/>
        <end position="727"/>
    </location>
</feature>
<dbReference type="Proteomes" id="UP000694044">
    <property type="component" value="Unassembled WGS sequence"/>
</dbReference>
<dbReference type="PANTHER" id="PTHR21292">
    <property type="entry name" value="EXOCYST COMPLEX COMPONENT SEC6-RELATED"/>
    <property type="match status" value="1"/>
</dbReference>
<reference evidence="2" key="1">
    <citation type="submission" date="2021-02" db="EMBL/GenBank/DDBJ databases">
        <authorList>
            <person name="Palmer J.M."/>
        </authorList>
    </citation>
    <scope>NUCLEOTIDE SEQUENCE</scope>
    <source>
        <strain evidence="2">SCRP734</strain>
    </source>
</reference>
<dbReference type="GO" id="GO:0006887">
    <property type="term" value="P:exocytosis"/>
    <property type="evidence" value="ECO:0007669"/>
    <property type="project" value="InterPro"/>
</dbReference>
<comment type="caution">
    <text evidence="2">The sequence shown here is derived from an EMBL/GenBank/DDBJ whole genome shotgun (WGS) entry which is preliminary data.</text>
</comment>
<dbReference type="PANTHER" id="PTHR21292:SF1">
    <property type="entry name" value="EXOCYST COMPLEX COMPONENT 3"/>
    <property type="match status" value="1"/>
</dbReference>
<dbReference type="InterPro" id="IPR010326">
    <property type="entry name" value="EXOC3/Sec6"/>
</dbReference>
<organism evidence="2 3">
    <name type="scientific">Phytophthora pseudosyringae</name>
    <dbReference type="NCBI Taxonomy" id="221518"/>
    <lineage>
        <taxon>Eukaryota</taxon>
        <taxon>Sar</taxon>
        <taxon>Stramenopiles</taxon>
        <taxon>Oomycota</taxon>
        <taxon>Peronosporomycetes</taxon>
        <taxon>Peronosporales</taxon>
        <taxon>Peronosporaceae</taxon>
        <taxon>Phytophthora</taxon>
    </lineage>
</organism>
<protein>
    <submittedName>
        <fullName evidence="2">Exocyst complex component 3</fullName>
    </submittedName>
</protein>
<evidence type="ECO:0000256" key="1">
    <source>
        <dbReference type="SAM" id="MobiDB-lite"/>
    </source>
</evidence>
<proteinExistence type="predicted"/>
<dbReference type="Pfam" id="PF06046">
    <property type="entry name" value="Sec6"/>
    <property type="match status" value="1"/>
</dbReference>
<feature type="compositionally biased region" description="Low complexity" evidence="1">
    <location>
        <begin position="769"/>
        <end position="780"/>
    </location>
</feature>
<dbReference type="GO" id="GO:0000149">
    <property type="term" value="F:SNARE binding"/>
    <property type="evidence" value="ECO:0007669"/>
    <property type="project" value="TreeGrafter"/>
</dbReference>
<keyword evidence="3" id="KW-1185">Reference proteome</keyword>
<feature type="region of interest" description="Disordered" evidence="1">
    <location>
        <begin position="709"/>
        <end position="780"/>
    </location>
</feature>
<evidence type="ECO:0000313" key="2">
    <source>
        <dbReference type="EMBL" id="KAG7378865.1"/>
    </source>
</evidence>
<dbReference type="OrthoDB" id="190098at2759"/>
<feature type="compositionally biased region" description="Basic residues" evidence="1">
    <location>
        <begin position="728"/>
        <end position="742"/>
    </location>
</feature>